<sequence>MMCDGRPPVGDGGVLAKRRAGVLCFREVAELDAGAEFLVVSRRSRSHVGDTGAEPGRDRYTLPAGKFEEALDSSCEDCAQREALEEAGVECQIVEDLGWYASSSKLGDPIQTRYFLGRCVRLLDRWPEEESRDRLWVPPLEALRVVSYREDLAAVVLRGMQVLGAASPSAAVPAGHDTSQPPLDSAGEVAEEAVGGERFVSYSHQCGGHFRLVKPAPGTRLEVELPSRPRRELADQQQALARSSACSGDSCFVSGSRVVLKPFDAHEEQFYCHSLLDERLSPLLPFVPLFYGTKKLNREQVEDLAFNGADATDTAPGHSAAPGVNAADRESKYASQRLRRYLVLEDLGGSASQPCFLDLKVGCRQRSARHNTQKRTHMAAKAAQSTSAILGFRVCGMQGFDRVTGQVKRHDKYWGQRVTVESMSRTLAMFFSLGLDRPHGSLAGVSATLVEVVVKKLERLESLLKQLSGMRFWGSSVLIFFDAGVVDEDSRESCLRSVQVKIIDFANFQDVGGELPDQEYLCGISNLRMFLEALLRNPSLDGPPASSLVPPPPSEVQDLEQERARQRLKQVKSAPAQEGSTIGTGTDDETNLAANAQTISGATGRTLLREIAPRHLLRPDGGSNSGANSRSGTHRQSGGSLDGLFESFE</sequence>
<dbReference type="PANTHER" id="PTHR12400">
    <property type="entry name" value="INOSITOL POLYPHOSPHATE KINASE"/>
    <property type="match status" value="1"/>
</dbReference>
<dbReference type="SUPFAM" id="SSF56104">
    <property type="entry name" value="SAICAR synthase-like"/>
    <property type="match status" value="1"/>
</dbReference>
<proteinExistence type="inferred from homology"/>
<keyword evidence="3 4" id="KW-0418">Kinase</keyword>
<feature type="region of interest" description="Disordered" evidence="5">
    <location>
        <begin position="611"/>
        <end position="649"/>
    </location>
</feature>
<evidence type="ECO:0000313" key="7">
    <source>
        <dbReference type="EMBL" id="CAK0894221.1"/>
    </source>
</evidence>
<name>A0ABN9X4E0_9DINO</name>
<dbReference type="InterPro" id="IPR005522">
    <property type="entry name" value="IPK"/>
</dbReference>
<evidence type="ECO:0000256" key="4">
    <source>
        <dbReference type="RuleBase" id="RU363090"/>
    </source>
</evidence>
<evidence type="ECO:0000256" key="2">
    <source>
        <dbReference type="ARBA" id="ARBA00022679"/>
    </source>
</evidence>
<dbReference type="PROSITE" id="PS51462">
    <property type="entry name" value="NUDIX"/>
    <property type="match status" value="1"/>
</dbReference>
<protein>
    <recommendedName>
        <fullName evidence="4">Kinase</fullName>
        <ecNumber evidence="4">2.7.-.-</ecNumber>
    </recommendedName>
</protein>
<evidence type="ECO:0000256" key="1">
    <source>
        <dbReference type="ARBA" id="ARBA00007374"/>
    </source>
</evidence>
<reference evidence="7" key="1">
    <citation type="submission" date="2023-10" db="EMBL/GenBank/DDBJ databases">
        <authorList>
            <person name="Chen Y."/>
            <person name="Shah S."/>
            <person name="Dougan E. K."/>
            <person name="Thang M."/>
            <person name="Chan C."/>
        </authorList>
    </citation>
    <scope>NUCLEOTIDE SEQUENCE [LARGE SCALE GENOMIC DNA]</scope>
</reference>
<dbReference type="InterPro" id="IPR015797">
    <property type="entry name" value="NUDIX_hydrolase-like_dom_sf"/>
</dbReference>
<organism evidence="7 8">
    <name type="scientific">Prorocentrum cordatum</name>
    <dbReference type="NCBI Taxonomy" id="2364126"/>
    <lineage>
        <taxon>Eukaryota</taxon>
        <taxon>Sar</taxon>
        <taxon>Alveolata</taxon>
        <taxon>Dinophyceae</taxon>
        <taxon>Prorocentrales</taxon>
        <taxon>Prorocentraceae</taxon>
        <taxon>Prorocentrum</taxon>
    </lineage>
</organism>
<evidence type="ECO:0000256" key="5">
    <source>
        <dbReference type="SAM" id="MobiDB-lite"/>
    </source>
</evidence>
<dbReference type="Proteomes" id="UP001189429">
    <property type="component" value="Unassembled WGS sequence"/>
</dbReference>
<dbReference type="EMBL" id="CAUYUJ010019862">
    <property type="protein sequence ID" value="CAK0894221.1"/>
    <property type="molecule type" value="Genomic_DNA"/>
</dbReference>
<dbReference type="PANTHER" id="PTHR12400:SF21">
    <property type="entry name" value="KINASE"/>
    <property type="match status" value="1"/>
</dbReference>
<evidence type="ECO:0000259" key="6">
    <source>
        <dbReference type="PROSITE" id="PS51462"/>
    </source>
</evidence>
<dbReference type="Gene3D" id="3.30.470.160">
    <property type="entry name" value="Inositol polyphosphate kinase"/>
    <property type="match status" value="1"/>
</dbReference>
<evidence type="ECO:0000256" key="3">
    <source>
        <dbReference type="ARBA" id="ARBA00022777"/>
    </source>
</evidence>
<accession>A0ABN9X4E0</accession>
<dbReference type="Pfam" id="PF03770">
    <property type="entry name" value="IPK"/>
    <property type="match status" value="1"/>
</dbReference>
<comment type="similarity">
    <text evidence="1 4">Belongs to the inositol phosphokinase (IPK) family.</text>
</comment>
<feature type="region of interest" description="Disordered" evidence="5">
    <location>
        <begin position="542"/>
        <end position="591"/>
    </location>
</feature>
<dbReference type="InterPro" id="IPR038286">
    <property type="entry name" value="IPK_sf"/>
</dbReference>
<feature type="compositionally biased region" description="Low complexity" evidence="5">
    <location>
        <begin position="621"/>
        <end position="631"/>
    </location>
</feature>
<dbReference type="Gene3D" id="3.90.79.10">
    <property type="entry name" value="Nucleoside Triphosphate Pyrophosphohydrolase"/>
    <property type="match status" value="1"/>
</dbReference>
<dbReference type="InterPro" id="IPR000086">
    <property type="entry name" value="NUDIX_hydrolase_dom"/>
</dbReference>
<gene>
    <name evidence="7" type="ORF">PCOR1329_LOCUS73314</name>
</gene>
<keyword evidence="2 4" id="KW-0808">Transferase</keyword>
<dbReference type="SUPFAM" id="SSF55811">
    <property type="entry name" value="Nudix"/>
    <property type="match status" value="1"/>
</dbReference>
<evidence type="ECO:0000313" key="8">
    <source>
        <dbReference type="Proteomes" id="UP001189429"/>
    </source>
</evidence>
<comment type="caution">
    <text evidence="7">The sequence shown here is derived from an EMBL/GenBank/DDBJ whole genome shotgun (WGS) entry which is preliminary data.</text>
</comment>
<dbReference type="Pfam" id="PF00293">
    <property type="entry name" value="NUDIX"/>
    <property type="match status" value="1"/>
</dbReference>
<keyword evidence="8" id="KW-1185">Reference proteome</keyword>
<dbReference type="EC" id="2.7.-.-" evidence="4"/>
<feature type="domain" description="Nudix hydrolase" evidence="6">
    <location>
        <begin position="17"/>
        <end position="158"/>
    </location>
</feature>